<dbReference type="Proteomes" id="UP001618531">
    <property type="component" value="Unassembled WGS sequence"/>
</dbReference>
<keyword evidence="4" id="KW-0804">Transcription</keyword>
<dbReference type="PANTHER" id="PTHR43133">
    <property type="entry name" value="RNA POLYMERASE ECF-TYPE SIGMA FACTO"/>
    <property type="match status" value="1"/>
</dbReference>
<evidence type="ECO:0000313" key="8">
    <source>
        <dbReference type="Proteomes" id="UP001618531"/>
    </source>
</evidence>
<organism evidence="7 8">
    <name type="scientific">Paenibacillus illinoisensis</name>
    <dbReference type="NCBI Taxonomy" id="59845"/>
    <lineage>
        <taxon>Bacteria</taxon>
        <taxon>Bacillati</taxon>
        <taxon>Bacillota</taxon>
        <taxon>Bacilli</taxon>
        <taxon>Bacillales</taxon>
        <taxon>Paenibacillaceae</taxon>
        <taxon>Paenibacillus</taxon>
    </lineage>
</organism>
<dbReference type="InterPro" id="IPR013324">
    <property type="entry name" value="RNA_pol_sigma_r3/r4-like"/>
</dbReference>
<gene>
    <name evidence="7" type="ORF">ACINKY_13100</name>
</gene>
<evidence type="ECO:0000256" key="3">
    <source>
        <dbReference type="ARBA" id="ARBA00023082"/>
    </source>
</evidence>
<dbReference type="SUPFAM" id="SSF88659">
    <property type="entry name" value="Sigma3 and sigma4 domains of RNA polymerase sigma factors"/>
    <property type="match status" value="1"/>
</dbReference>
<dbReference type="InterPro" id="IPR039425">
    <property type="entry name" value="RNA_pol_sigma-70-like"/>
</dbReference>
<dbReference type="InterPro" id="IPR013249">
    <property type="entry name" value="RNA_pol_sigma70_r4_t2"/>
</dbReference>
<evidence type="ECO:0000256" key="2">
    <source>
        <dbReference type="ARBA" id="ARBA00023015"/>
    </source>
</evidence>
<dbReference type="NCBIfam" id="TIGR02937">
    <property type="entry name" value="sigma70-ECF"/>
    <property type="match status" value="1"/>
</dbReference>
<dbReference type="SUPFAM" id="SSF88946">
    <property type="entry name" value="Sigma2 domain of RNA polymerase sigma factors"/>
    <property type="match status" value="1"/>
</dbReference>
<proteinExistence type="inferred from homology"/>
<dbReference type="InterPro" id="IPR036388">
    <property type="entry name" value="WH-like_DNA-bd_sf"/>
</dbReference>
<dbReference type="CDD" id="cd06171">
    <property type="entry name" value="Sigma70_r4"/>
    <property type="match status" value="1"/>
</dbReference>
<keyword evidence="3" id="KW-0731">Sigma factor</keyword>
<reference evidence="7 8" key="1">
    <citation type="submission" date="2024-11" db="EMBL/GenBank/DDBJ databases">
        <title>Identification and Characterization of a Novel Fosfomycin Bacillithiol Transferase FosB8 in Paenibacillus illinoisensis.</title>
        <authorList>
            <person name="Lu W."/>
        </authorList>
    </citation>
    <scope>NUCLEOTIDE SEQUENCE [LARGE SCALE GENOMIC DNA]</scope>
    <source>
        <strain evidence="7 8">WP77</strain>
    </source>
</reference>
<feature type="domain" description="RNA polymerase sigma factor 70 region 4 type 2" evidence="6">
    <location>
        <begin position="149"/>
        <end position="200"/>
    </location>
</feature>
<dbReference type="InterPro" id="IPR013325">
    <property type="entry name" value="RNA_pol_sigma_r2"/>
</dbReference>
<keyword evidence="8" id="KW-1185">Reference proteome</keyword>
<dbReference type="Gene3D" id="1.10.10.10">
    <property type="entry name" value="Winged helix-like DNA-binding domain superfamily/Winged helix DNA-binding domain"/>
    <property type="match status" value="1"/>
</dbReference>
<evidence type="ECO:0000256" key="1">
    <source>
        <dbReference type="ARBA" id="ARBA00010641"/>
    </source>
</evidence>
<name>A0ABW8HTZ6_9BACL</name>
<dbReference type="Pfam" id="PF08281">
    <property type="entry name" value="Sigma70_r4_2"/>
    <property type="match status" value="1"/>
</dbReference>
<sequence>MIKILKNLNKYAGAAQNVVVYCSGEEGRVIDEARLIEQIRQGDASKFRLLIDKYSQHVYHVAYSVLRNDQEAQDAAQEAFIQMYKSLPDYRSEGFKTWLTRIAFHKAIDAKRKLGRRSSEDLGGEERIINLPGSEEDILARLVREERKETLLERINQLPAQHRDIITAYYLSEKNYEQIAHDAQVAVKTVESRLYRARQWIRSHWKEDEWRE</sequence>
<dbReference type="PANTHER" id="PTHR43133:SF60">
    <property type="entry name" value="RNA POLYMERASE SIGMA FACTOR SIGV"/>
    <property type="match status" value="1"/>
</dbReference>
<evidence type="ECO:0000259" key="6">
    <source>
        <dbReference type="Pfam" id="PF08281"/>
    </source>
</evidence>
<comment type="similarity">
    <text evidence="1">Belongs to the sigma-70 factor family. ECF subfamily.</text>
</comment>
<dbReference type="RefSeq" id="WP_402875585.1">
    <property type="nucleotide sequence ID" value="NZ_JBIYSL010000003.1"/>
</dbReference>
<evidence type="ECO:0000256" key="4">
    <source>
        <dbReference type="ARBA" id="ARBA00023163"/>
    </source>
</evidence>
<dbReference type="Pfam" id="PF04542">
    <property type="entry name" value="Sigma70_r2"/>
    <property type="match status" value="1"/>
</dbReference>
<dbReference type="Gene3D" id="1.10.1740.10">
    <property type="match status" value="1"/>
</dbReference>
<comment type="caution">
    <text evidence="7">The sequence shown here is derived from an EMBL/GenBank/DDBJ whole genome shotgun (WGS) entry which is preliminary data.</text>
</comment>
<evidence type="ECO:0000313" key="7">
    <source>
        <dbReference type="EMBL" id="MFK0523138.1"/>
    </source>
</evidence>
<protein>
    <submittedName>
        <fullName evidence="7">RNA polymerase sigma factor</fullName>
    </submittedName>
</protein>
<dbReference type="EMBL" id="JBIYSL010000003">
    <property type="protein sequence ID" value="MFK0523138.1"/>
    <property type="molecule type" value="Genomic_DNA"/>
</dbReference>
<keyword evidence="2" id="KW-0805">Transcription regulation</keyword>
<feature type="domain" description="RNA polymerase sigma-70 region 2" evidence="5">
    <location>
        <begin position="50"/>
        <end position="116"/>
    </location>
</feature>
<accession>A0ABW8HTZ6</accession>
<evidence type="ECO:0000259" key="5">
    <source>
        <dbReference type="Pfam" id="PF04542"/>
    </source>
</evidence>
<dbReference type="InterPro" id="IPR014284">
    <property type="entry name" value="RNA_pol_sigma-70_dom"/>
</dbReference>
<dbReference type="InterPro" id="IPR007627">
    <property type="entry name" value="RNA_pol_sigma70_r2"/>
</dbReference>